<reference evidence="1 2" key="1">
    <citation type="submission" date="2011-10" db="EMBL/GenBank/DDBJ databases">
        <title>The Genome Sequence of Lachnospiraceae bacterium ACC2.</title>
        <authorList>
            <consortium name="The Broad Institute Genome Sequencing Platform"/>
            <person name="Earl A."/>
            <person name="Ward D."/>
            <person name="Feldgarden M."/>
            <person name="Gevers D."/>
            <person name="Sizova M."/>
            <person name="Hazen A."/>
            <person name="Epstein S."/>
            <person name="Young S.K."/>
            <person name="Zeng Q."/>
            <person name="Gargeya S."/>
            <person name="Fitzgerald M."/>
            <person name="Haas B."/>
            <person name="Abouelleil A."/>
            <person name="Alvarado L."/>
            <person name="Arachchi H.M."/>
            <person name="Berlin A."/>
            <person name="Brown A."/>
            <person name="Chapman S.B."/>
            <person name="Chen Z."/>
            <person name="Dunbar C."/>
            <person name="Freedman E."/>
            <person name="Gearin G."/>
            <person name="Goldberg J."/>
            <person name="Griggs A."/>
            <person name="Gujja S."/>
            <person name="Heiman D."/>
            <person name="Howarth C."/>
            <person name="Larson L."/>
            <person name="Lui A."/>
            <person name="MacDonald P.J.P."/>
            <person name="Montmayeur A."/>
            <person name="Murphy C."/>
            <person name="Neiman D."/>
            <person name="Pearson M."/>
            <person name="Priest M."/>
            <person name="Roberts A."/>
            <person name="Saif S."/>
            <person name="Shea T."/>
            <person name="Shenoy N."/>
            <person name="Sisk P."/>
            <person name="Stolte C."/>
            <person name="Sykes S."/>
            <person name="Wortman J."/>
            <person name="Nusbaum C."/>
            <person name="Birren B."/>
        </authorList>
    </citation>
    <scope>NUCLEOTIDE SEQUENCE [LARGE SCALE GENOMIC DNA]</scope>
    <source>
        <strain evidence="1 2">ACC2</strain>
    </source>
</reference>
<dbReference type="AlphaFoldDB" id="A0AA36Y409"/>
<dbReference type="Proteomes" id="UP000018466">
    <property type="component" value="Unassembled WGS sequence"/>
</dbReference>
<accession>A0AA36Y409</accession>
<dbReference type="GO" id="GO:0019441">
    <property type="term" value="P:L-tryptophan catabolic process to kynurenine"/>
    <property type="evidence" value="ECO:0007669"/>
    <property type="project" value="InterPro"/>
</dbReference>
<dbReference type="Gene3D" id="3.50.30.50">
    <property type="entry name" value="Putative cyclase"/>
    <property type="match status" value="1"/>
</dbReference>
<organism evidence="1 2">
    <name type="scientific">Stomatobaculum longum</name>
    <dbReference type="NCBI Taxonomy" id="796942"/>
    <lineage>
        <taxon>Bacteria</taxon>
        <taxon>Bacillati</taxon>
        <taxon>Bacillota</taxon>
        <taxon>Clostridia</taxon>
        <taxon>Lachnospirales</taxon>
        <taxon>Lachnospiraceae</taxon>
        <taxon>Stomatobaculum</taxon>
    </lineage>
</organism>
<evidence type="ECO:0000313" key="2">
    <source>
        <dbReference type="Proteomes" id="UP000018466"/>
    </source>
</evidence>
<dbReference type="GO" id="GO:0004061">
    <property type="term" value="F:arylformamidase activity"/>
    <property type="evidence" value="ECO:0007669"/>
    <property type="project" value="InterPro"/>
</dbReference>
<dbReference type="PANTHER" id="PTHR31118:SF12">
    <property type="entry name" value="CYCLASE-LIKE PROTEIN 2"/>
    <property type="match status" value="1"/>
</dbReference>
<dbReference type="SUPFAM" id="SSF102198">
    <property type="entry name" value="Putative cyclase"/>
    <property type="match status" value="1"/>
</dbReference>
<dbReference type="InterPro" id="IPR007325">
    <property type="entry name" value="KFase/CYL"/>
</dbReference>
<gene>
    <name evidence="1" type="ORF">HMPREF9623_01570</name>
</gene>
<sequence length="217" mass="24625">MRVIDLTHTIKEDMPVYPGTETPTLTPVSVYEKDGFRESLLRMTTHTGTHMDPPAHLFPGRTTLDEFPASQFIGKALVIDCSSLKEGEEITLAHITRYGEKAEKADFLLFYLGWDKRWGSERYFGDYPCLNEEALDFVIRGAYKGIGFDVIGLDPIADVGLSRHKKLFREKDIVNIENLKNLELCGEELFSFSCFPLKLEHGDGSPVRAVAWFEEET</sequence>
<dbReference type="EMBL" id="AGEL01000013">
    <property type="protein sequence ID" value="EHO16024.1"/>
    <property type="molecule type" value="Genomic_DNA"/>
</dbReference>
<dbReference type="RefSeq" id="WP_009533402.1">
    <property type="nucleotide sequence ID" value="NZ_CAJPPX010000014.1"/>
</dbReference>
<dbReference type="Pfam" id="PF04199">
    <property type="entry name" value="Cyclase"/>
    <property type="match status" value="1"/>
</dbReference>
<name>A0AA36Y409_9FIRM</name>
<protein>
    <recommendedName>
        <fullName evidence="3">Cyclase</fullName>
    </recommendedName>
</protein>
<comment type="caution">
    <text evidence="1">The sequence shown here is derived from an EMBL/GenBank/DDBJ whole genome shotgun (WGS) entry which is preliminary data.</text>
</comment>
<evidence type="ECO:0008006" key="3">
    <source>
        <dbReference type="Google" id="ProtNLM"/>
    </source>
</evidence>
<dbReference type="GeneID" id="86941300"/>
<proteinExistence type="predicted"/>
<evidence type="ECO:0000313" key="1">
    <source>
        <dbReference type="EMBL" id="EHO16024.1"/>
    </source>
</evidence>
<keyword evidence="2" id="KW-1185">Reference proteome</keyword>
<dbReference type="InterPro" id="IPR037175">
    <property type="entry name" value="KFase_sf"/>
</dbReference>
<dbReference type="PANTHER" id="PTHR31118">
    <property type="entry name" value="CYCLASE-LIKE PROTEIN 2"/>
    <property type="match status" value="1"/>
</dbReference>